<dbReference type="EMBL" id="JAKOGI010000804">
    <property type="protein sequence ID" value="KAJ8430355.1"/>
    <property type="molecule type" value="Genomic_DNA"/>
</dbReference>
<comment type="caution">
    <text evidence="12">The sequence shown here is derived from an EMBL/GenBank/DDBJ whole genome shotgun (WGS) entry which is preliminary data.</text>
</comment>
<evidence type="ECO:0000313" key="13">
    <source>
        <dbReference type="Proteomes" id="UP001153076"/>
    </source>
</evidence>
<feature type="region of interest" description="Disordered" evidence="9">
    <location>
        <begin position="118"/>
        <end position="142"/>
    </location>
</feature>
<dbReference type="InterPro" id="IPR003593">
    <property type="entry name" value="AAA+_ATPase"/>
</dbReference>
<dbReference type="InterPro" id="IPR027417">
    <property type="entry name" value="P-loop_NTPase"/>
</dbReference>
<keyword evidence="13" id="KW-1185">Reference proteome</keyword>
<comment type="subcellular location">
    <subcellularLocation>
        <location evidence="1">Membrane</location>
        <topology evidence="1">Multi-pass membrane protein</topology>
    </subcellularLocation>
</comment>
<keyword evidence="7 10" id="KW-1133">Transmembrane helix</keyword>
<evidence type="ECO:0000256" key="5">
    <source>
        <dbReference type="ARBA" id="ARBA00022741"/>
    </source>
</evidence>
<dbReference type="InterPro" id="IPR003439">
    <property type="entry name" value="ABC_transporter-like_ATP-bd"/>
</dbReference>
<dbReference type="PANTHER" id="PTHR48041:SF94">
    <property type="entry name" value="ABC TRANSPORTER G FAMILY MEMBER 22"/>
    <property type="match status" value="1"/>
</dbReference>
<dbReference type="SMART" id="SM00382">
    <property type="entry name" value="AAA"/>
    <property type="match status" value="1"/>
</dbReference>
<evidence type="ECO:0000256" key="10">
    <source>
        <dbReference type="SAM" id="Phobius"/>
    </source>
</evidence>
<dbReference type="InterPro" id="IPR043926">
    <property type="entry name" value="ABCG_dom"/>
</dbReference>
<dbReference type="PROSITE" id="PS00211">
    <property type="entry name" value="ABC_TRANSPORTER_1"/>
    <property type="match status" value="1"/>
</dbReference>
<organism evidence="12 13">
    <name type="scientific">Carnegiea gigantea</name>
    <dbReference type="NCBI Taxonomy" id="171969"/>
    <lineage>
        <taxon>Eukaryota</taxon>
        <taxon>Viridiplantae</taxon>
        <taxon>Streptophyta</taxon>
        <taxon>Embryophyta</taxon>
        <taxon>Tracheophyta</taxon>
        <taxon>Spermatophyta</taxon>
        <taxon>Magnoliopsida</taxon>
        <taxon>eudicotyledons</taxon>
        <taxon>Gunneridae</taxon>
        <taxon>Pentapetalae</taxon>
        <taxon>Caryophyllales</taxon>
        <taxon>Cactineae</taxon>
        <taxon>Cactaceae</taxon>
        <taxon>Cactoideae</taxon>
        <taxon>Echinocereeae</taxon>
        <taxon>Carnegiea</taxon>
    </lineage>
</organism>
<dbReference type="PANTHER" id="PTHR48041">
    <property type="entry name" value="ABC TRANSPORTER G FAMILY MEMBER 28"/>
    <property type="match status" value="1"/>
</dbReference>
<dbReference type="FunFam" id="3.40.50.300:FF:000337">
    <property type="entry name" value="ABC transporter G family member 22"/>
    <property type="match status" value="1"/>
</dbReference>
<dbReference type="GO" id="GO:0016020">
    <property type="term" value="C:membrane"/>
    <property type="evidence" value="ECO:0007669"/>
    <property type="project" value="UniProtKB-SubCell"/>
</dbReference>
<feature type="transmembrane region" description="Helical" evidence="10">
    <location>
        <begin position="548"/>
        <end position="569"/>
    </location>
</feature>
<evidence type="ECO:0000256" key="9">
    <source>
        <dbReference type="SAM" id="MobiDB-lite"/>
    </source>
</evidence>
<feature type="compositionally biased region" description="Polar residues" evidence="9">
    <location>
        <begin position="53"/>
        <end position="70"/>
    </location>
</feature>
<dbReference type="Gene3D" id="3.40.50.300">
    <property type="entry name" value="P-loop containing nucleotide triphosphate hydrolases"/>
    <property type="match status" value="1"/>
</dbReference>
<keyword evidence="6" id="KW-0067">ATP-binding</keyword>
<feature type="region of interest" description="Disordered" evidence="9">
    <location>
        <begin position="1"/>
        <end position="70"/>
    </location>
</feature>
<evidence type="ECO:0000256" key="4">
    <source>
        <dbReference type="ARBA" id="ARBA00022692"/>
    </source>
</evidence>
<evidence type="ECO:0000313" key="12">
    <source>
        <dbReference type="EMBL" id="KAJ8430355.1"/>
    </source>
</evidence>
<dbReference type="AlphaFoldDB" id="A0A9Q1JSR0"/>
<evidence type="ECO:0000256" key="8">
    <source>
        <dbReference type="ARBA" id="ARBA00023136"/>
    </source>
</evidence>
<evidence type="ECO:0000259" key="11">
    <source>
        <dbReference type="PROSITE" id="PS50893"/>
    </source>
</evidence>
<dbReference type="OrthoDB" id="66620at2759"/>
<gene>
    <name evidence="12" type="ORF">Cgig2_020425</name>
</gene>
<accession>A0A9Q1JSR0</accession>
<dbReference type="PROSITE" id="PS50893">
    <property type="entry name" value="ABC_TRANSPORTER_2"/>
    <property type="match status" value="1"/>
</dbReference>
<keyword evidence="8 10" id="KW-0472">Membrane</keyword>
<dbReference type="CDD" id="cd03213">
    <property type="entry name" value="ABCG_EPDR"/>
    <property type="match status" value="1"/>
</dbReference>
<reference evidence="12" key="1">
    <citation type="submission" date="2022-04" db="EMBL/GenBank/DDBJ databases">
        <title>Carnegiea gigantea Genome sequencing and assembly v2.</title>
        <authorList>
            <person name="Copetti D."/>
            <person name="Sanderson M.J."/>
            <person name="Burquez A."/>
            <person name="Wojciechowski M.F."/>
        </authorList>
    </citation>
    <scope>NUCLEOTIDE SEQUENCE</scope>
    <source>
        <strain evidence="12">SGP5-SGP5p</strain>
        <tissue evidence="12">Aerial part</tissue>
    </source>
</reference>
<dbReference type="InterPro" id="IPR050352">
    <property type="entry name" value="ABCG_transporters"/>
</dbReference>
<dbReference type="InterPro" id="IPR017871">
    <property type="entry name" value="ABC_transporter-like_CS"/>
</dbReference>
<keyword evidence="5" id="KW-0547">Nucleotide-binding</keyword>
<sequence length="746" mass="83223">MMDKVNSTLTLARTKSDQLVETTAPVMAGIKSPSGDAVMEGSGLPPAPKSSRRTMSGSSPGRTNSSRNYNSHIRKARSAQLQKLDIDEVSSGAALSRASSASFGLSFSFTGFTMPPEDIADSKPFSDDDSPEDLEAGTRKKRIDTEPTLPIYLKKGNTDIHWVPVYLNWPTLEDFSYSDQQNPLNMANHGQFKEVTYKVVIKGVRTTEEKEILHGITGSVNPGEVLALMGPSGSGKTTLLNLLGGRLTQPGVGGSVMYNDQPFTKFLKSRIGFVTQDDVLFPHLTVRETLTYAAYLRLPKLLTKQQKEERAMDVICELGLERCQDTMIGGSFVRGVSGGERKRVSIGNEILINPSLLFLDEPTSGLDSTTALRTIQILHDIAEAGKTVLTTIHQPSSRLFHKFDKLILLGKGSLLYFGKASEAMDYFSSIGCSPLIAMNPAEFLLDLANGNVSDVSVPSELEDKVQIGHSESETTNGKPSPAIIHEYLVEAYESRVAEKEKKKLMAPVPIDEELKSKITSVKREWGATWWKQYTILFRRGLKERRHEYFSWLRIIQVLATAVILGLLWWQSDSKTEKGLQDQVNLLNTSVIEIRSVFTAIFTFPQERAMLMKERAADMYRLSAYFLARTTSDLPLDLVLPVLFLLVVYFMAGLRLDAGTFFLTVLTVFLCIVAAQKVPIFISWIRYMSFNYHTYKLLLKIQYEHHTQPPNVLKFDSGSTEVAALIAMVFGYRLLAYIFLRTMQLHS</sequence>
<dbReference type="Pfam" id="PF19055">
    <property type="entry name" value="ABC2_membrane_7"/>
    <property type="match status" value="1"/>
</dbReference>
<evidence type="ECO:0000256" key="1">
    <source>
        <dbReference type="ARBA" id="ARBA00004141"/>
    </source>
</evidence>
<dbReference type="Pfam" id="PF01061">
    <property type="entry name" value="ABC2_membrane"/>
    <property type="match status" value="1"/>
</dbReference>
<keyword evidence="4 10" id="KW-0812">Transmembrane</keyword>
<feature type="domain" description="ABC transporter" evidence="11">
    <location>
        <begin position="195"/>
        <end position="436"/>
    </location>
</feature>
<dbReference type="GO" id="GO:0016887">
    <property type="term" value="F:ATP hydrolysis activity"/>
    <property type="evidence" value="ECO:0007669"/>
    <property type="project" value="InterPro"/>
</dbReference>
<evidence type="ECO:0000256" key="6">
    <source>
        <dbReference type="ARBA" id="ARBA00022840"/>
    </source>
</evidence>
<keyword evidence="3" id="KW-0813">Transport</keyword>
<comment type="similarity">
    <text evidence="2">Belongs to the ABC transporter superfamily. ABCG family. Eye pigment precursor importer (TC 3.A.1.204) subfamily.</text>
</comment>
<evidence type="ECO:0000256" key="3">
    <source>
        <dbReference type="ARBA" id="ARBA00022448"/>
    </source>
</evidence>
<evidence type="ECO:0000256" key="2">
    <source>
        <dbReference type="ARBA" id="ARBA00005814"/>
    </source>
</evidence>
<dbReference type="InterPro" id="IPR013525">
    <property type="entry name" value="ABC2_TM"/>
</dbReference>
<feature type="transmembrane region" description="Helical" evidence="10">
    <location>
        <begin position="721"/>
        <end position="739"/>
    </location>
</feature>
<dbReference type="GO" id="GO:0140359">
    <property type="term" value="F:ABC-type transporter activity"/>
    <property type="evidence" value="ECO:0007669"/>
    <property type="project" value="InterPro"/>
</dbReference>
<name>A0A9Q1JSR0_9CARY</name>
<feature type="transmembrane region" description="Helical" evidence="10">
    <location>
        <begin position="660"/>
        <end position="684"/>
    </location>
</feature>
<dbReference type="Pfam" id="PF00005">
    <property type="entry name" value="ABC_tran"/>
    <property type="match status" value="1"/>
</dbReference>
<dbReference type="SUPFAM" id="SSF52540">
    <property type="entry name" value="P-loop containing nucleoside triphosphate hydrolases"/>
    <property type="match status" value="1"/>
</dbReference>
<dbReference type="GO" id="GO:0005524">
    <property type="term" value="F:ATP binding"/>
    <property type="evidence" value="ECO:0007669"/>
    <property type="project" value="UniProtKB-KW"/>
</dbReference>
<proteinExistence type="inferred from homology"/>
<feature type="compositionally biased region" description="Polar residues" evidence="9">
    <location>
        <begin position="1"/>
        <end position="21"/>
    </location>
</feature>
<protein>
    <recommendedName>
        <fullName evidence="11">ABC transporter domain-containing protein</fullName>
    </recommendedName>
</protein>
<dbReference type="Proteomes" id="UP001153076">
    <property type="component" value="Unassembled WGS sequence"/>
</dbReference>
<evidence type="ECO:0000256" key="7">
    <source>
        <dbReference type="ARBA" id="ARBA00022989"/>
    </source>
</evidence>
<feature type="transmembrane region" description="Helical" evidence="10">
    <location>
        <begin position="633"/>
        <end position="653"/>
    </location>
</feature>